<protein>
    <recommendedName>
        <fullName evidence="3">Type IV pilus modification protein PilV</fullName>
    </recommendedName>
</protein>
<proteinExistence type="predicted"/>
<evidence type="ECO:0000256" key="1">
    <source>
        <dbReference type="SAM" id="Phobius"/>
    </source>
</evidence>
<sequence length="139" mass="14896">MNFHPFLTQKRRAVQQGAALIETLVAVLLFSIGVLGLLGLQTQAIGMATEADDRNRAALLADDAIASMWQFNSITLNAATLKAWNDTVSEQLPNGIGTITAVSGVNRTADVVITWNQPSRGSTDTSRLATRVTLNAPEF</sequence>
<feature type="transmembrane region" description="Helical" evidence="1">
    <location>
        <begin position="20"/>
        <end position="40"/>
    </location>
</feature>
<organism evidence="2">
    <name type="scientific">bioreactor metagenome</name>
    <dbReference type="NCBI Taxonomy" id="1076179"/>
    <lineage>
        <taxon>unclassified sequences</taxon>
        <taxon>metagenomes</taxon>
        <taxon>ecological metagenomes</taxon>
    </lineage>
</organism>
<keyword evidence="1" id="KW-0472">Membrane</keyword>
<gene>
    <name evidence="2" type="ORF">SDC9_138910</name>
</gene>
<reference evidence="2" key="1">
    <citation type="submission" date="2019-08" db="EMBL/GenBank/DDBJ databases">
        <authorList>
            <person name="Kucharzyk K."/>
            <person name="Murdoch R.W."/>
            <person name="Higgins S."/>
            <person name="Loffler F."/>
        </authorList>
    </citation>
    <scope>NUCLEOTIDE SEQUENCE</scope>
</reference>
<dbReference type="EMBL" id="VSSQ01038792">
    <property type="protein sequence ID" value="MPM91776.1"/>
    <property type="molecule type" value="Genomic_DNA"/>
</dbReference>
<name>A0A645DR45_9ZZZZ</name>
<evidence type="ECO:0008006" key="3">
    <source>
        <dbReference type="Google" id="ProtNLM"/>
    </source>
</evidence>
<keyword evidence="1" id="KW-1133">Transmembrane helix</keyword>
<accession>A0A645DR45</accession>
<evidence type="ECO:0000313" key="2">
    <source>
        <dbReference type="EMBL" id="MPM91776.1"/>
    </source>
</evidence>
<keyword evidence="1" id="KW-0812">Transmembrane</keyword>
<comment type="caution">
    <text evidence="2">The sequence shown here is derived from an EMBL/GenBank/DDBJ whole genome shotgun (WGS) entry which is preliminary data.</text>
</comment>
<dbReference type="AlphaFoldDB" id="A0A645DR45"/>